<keyword evidence="4" id="KW-1185">Reference proteome</keyword>
<dbReference type="InterPro" id="IPR051504">
    <property type="entry name" value="Plant_metabolite_acyltrans"/>
</dbReference>
<name>A0A498HGR9_MALDO</name>
<gene>
    <name evidence="3" type="ORF">DVH24_028400</name>
</gene>
<dbReference type="Proteomes" id="UP000290289">
    <property type="component" value="Chromosome 17"/>
</dbReference>
<reference evidence="3 4" key="1">
    <citation type="submission" date="2018-10" db="EMBL/GenBank/DDBJ databases">
        <title>A high-quality apple genome assembly.</title>
        <authorList>
            <person name="Hu J."/>
        </authorList>
    </citation>
    <scope>NUCLEOTIDE SEQUENCE [LARGE SCALE GENOMIC DNA]</scope>
    <source>
        <strain evidence="4">cv. HFTH1</strain>
        <tissue evidence="3">Young leaf</tissue>
    </source>
</reference>
<keyword evidence="2" id="KW-0012">Acyltransferase</keyword>
<protein>
    <submittedName>
        <fullName evidence="3">Uncharacterized protein</fullName>
    </submittedName>
</protein>
<dbReference type="GO" id="GO:0016747">
    <property type="term" value="F:acyltransferase activity, transferring groups other than amino-acyl groups"/>
    <property type="evidence" value="ECO:0007669"/>
    <property type="project" value="UniProtKB-ARBA"/>
</dbReference>
<evidence type="ECO:0000313" key="3">
    <source>
        <dbReference type="EMBL" id="RXH68253.1"/>
    </source>
</evidence>
<dbReference type="AlphaFoldDB" id="A0A498HGR9"/>
<sequence>MPSFDTSHFFGSILLKLKNSLSATLQHCVPQTPSHQRVPPSCSPTGSVKNLVLALQIPTFPKGGFSIRLAMHHAVLEGLPAISFFKFGVTYANMEEEKEEDRHL</sequence>
<dbReference type="Gene3D" id="3.30.559.10">
    <property type="entry name" value="Chloramphenicol acetyltransferase-like domain"/>
    <property type="match status" value="1"/>
</dbReference>
<comment type="caution">
    <text evidence="3">The sequence shown here is derived from an EMBL/GenBank/DDBJ whole genome shotgun (WGS) entry which is preliminary data.</text>
</comment>
<dbReference type="PANTHER" id="PTHR31625">
    <property type="match status" value="1"/>
</dbReference>
<keyword evidence="1" id="KW-0808">Transferase</keyword>
<evidence type="ECO:0000256" key="1">
    <source>
        <dbReference type="ARBA" id="ARBA00022679"/>
    </source>
</evidence>
<proteinExistence type="predicted"/>
<dbReference type="EMBL" id="RDQH01000343">
    <property type="protein sequence ID" value="RXH68253.1"/>
    <property type="molecule type" value="Genomic_DNA"/>
</dbReference>
<evidence type="ECO:0000313" key="4">
    <source>
        <dbReference type="Proteomes" id="UP000290289"/>
    </source>
</evidence>
<organism evidence="3 4">
    <name type="scientific">Malus domestica</name>
    <name type="common">Apple</name>
    <name type="synonym">Pyrus malus</name>
    <dbReference type="NCBI Taxonomy" id="3750"/>
    <lineage>
        <taxon>Eukaryota</taxon>
        <taxon>Viridiplantae</taxon>
        <taxon>Streptophyta</taxon>
        <taxon>Embryophyta</taxon>
        <taxon>Tracheophyta</taxon>
        <taxon>Spermatophyta</taxon>
        <taxon>Magnoliopsida</taxon>
        <taxon>eudicotyledons</taxon>
        <taxon>Gunneridae</taxon>
        <taxon>Pentapetalae</taxon>
        <taxon>rosids</taxon>
        <taxon>fabids</taxon>
        <taxon>Rosales</taxon>
        <taxon>Rosaceae</taxon>
        <taxon>Amygdaloideae</taxon>
        <taxon>Maleae</taxon>
        <taxon>Malus</taxon>
    </lineage>
</organism>
<accession>A0A498HGR9</accession>
<dbReference type="InterPro" id="IPR023213">
    <property type="entry name" value="CAT-like_dom_sf"/>
</dbReference>
<evidence type="ECO:0000256" key="2">
    <source>
        <dbReference type="ARBA" id="ARBA00023315"/>
    </source>
</evidence>